<dbReference type="Pfam" id="PF14246">
    <property type="entry name" value="TetR_C_7"/>
    <property type="match status" value="1"/>
</dbReference>
<dbReference type="PANTHER" id="PTHR42803">
    <property type="entry name" value="ACYL-COA DEHYDROGENASE"/>
    <property type="match status" value="1"/>
</dbReference>
<dbReference type="AlphaFoldDB" id="A0A1G8RKB5"/>
<keyword evidence="5" id="KW-0560">Oxidoreductase</keyword>
<dbReference type="Pfam" id="PF00441">
    <property type="entry name" value="Acyl-CoA_dh_1"/>
    <property type="match status" value="1"/>
</dbReference>
<dbReference type="InterPro" id="IPR036250">
    <property type="entry name" value="AcylCo_DH-like_C"/>
</dbReference>
<dbReference type="OrthoDB" id="7801364at2"/>
<feature type="domain" description="Acyl-CoA dehydrogenase/oxidase C-terminal" evidence="6">
    <location>
        <begin position="267"/>
        <end position="421"/>
    </location>
</feature>
<dbReference type="SUPFAM" id="SSF47203">
    <property type="entry name" value="Acyl-CoA dehydrogenase C-terminal domain-like"/>
    <property type="match status" value="1"/>
</dbReference>
<evidence type="ECO:0000259" key="7">
    <source>
        <dbReference type="Pfam" id="PF02770"/>
    </source>
</evidence>
<keyword evidence="4 5" id="KW-0274">FAD</keyword>
<evidence type="ECO:0000256" key="3">
    <source>
        <dbReference type="ARBA" id="ARBA00022630"/>
    </source>
</evidence>
<dbReference type="InterPro" id="IPR046373">
    <property type="entry name" value="Acyl-CoA_Oxase/DH_mid-dom_sf"/>
</dbReference>
<dbReference type="RefSeq" id="WP_093153354.1">
    <property type="nucleotide sequence ID" value="NZ_FNEK01000013.1"/>
</dbReference>
<evidence type="ECO:0000256" key="5">
    <source>
        <dbReference type="RuleBase" id="RU362125"/>
    </source>
</evidence>
<evidence type="ECO:0000313" key="10">
    <source>
        <dbReference type="EMBL" id="SDJ17437.1"/>
    </source>
</evidence>
<comment type="cofactor">
    <cofactor evidence="1 5">
        <name>FAD</name>
        <dbReference type="ChEBI" id="CHEBI:57692"/>
    </cofactor>
</comment>
<dbReference type="InterPro" id="IPR052166">
    <property type="entry name" value="Diverse_Acyl-CoA_DH"/>
</dbReference>
<organism evidence="10 11">
    <name type="scientific">Aliiruegeria lutimaris</name>
    <dbReference type="NCBI Taxonomy" id="571298"/>
    <lineage>
        <taxon>Bacteria</taxon>
        <taxon>Pseudomonadati</taxon>
        <taxon>Pseudomonadota</taxon>
        <taxon>Alphaproteobacteria</taxon>
        <taxon>Rhodobacterales</taxon>
        <taxon>Roseobacteraceae</taxon>
        <taxon>Aliiruegeria</taxon>
    </lineage>
</organism>
<dbReference type="InterPro" id="IPR013786">
    <property type="entry name" value="AcylCoA_DH/ox_N"/>
</dbReference>
<gene>
    <name evidence="10" type="ORF">SAMN04488026_101342</name>
</gene>
<dbReference type="Pfam" id="PF02770">
    <property type="entry name" value="Acyl-CoA_dh_M"/>
    <property type="match status" value="1"/>
</dbReference>
<dbReference type="InterPro" id="IPR037069">
    <property type="entry name" value="AcylCoA_DH/ox_N_sf"/>
</dbReference>
<dbReference type="Gene3D" id="1.20.140.10">
    <property type="entry name" value="Butyryl-CoA Dehydrogenase, subunit A, domain 3"/>
    <property type="match status" value="1"/>
</dbReference>
<evidence type="ECO:0000259" key="9">
    <source>
        <dbReference type="Pfam" id="PF14246"/>
    </source>
</evidence>
<evidence type="ECO:0000256" key="2">
    <source>
        <dbReference type="ARBA" id="ARBA00009347"/>
    </source>
</evidence>
<keyword evidence="3 5" id="KW-0285">Flavoprotein</keyword>
<sequence>MKPFQASLDDILFTLTHVAGANELPEFEAELTREIAGHFASFAEAEIAPLDEPGDQQGCRLEAGRVLMPDGFAELYHSYAEQGWQGLTAPEEFGGQGLDSTLLSVTSEIFTGANHSLQMITGLVPGAIRTILHFGSDDQKATHIPPLASGEMLATMCLTESGAGSDLSRIRCRAAQDGEGWRLDGEKIFISGGDQDMSERILHLVLARTSDDGIKGLSLFLCPCTRADGSRNAVSVTRIEEKMGLHASPTCQLAFDGAEAELIGQEGQGLAAMFTMMNHARADVALQGVAHAARATDIARSYAAERVQGRGPNGTPVTLDAHADVQRMLGRMDALALGGRALAHLAAVALERGDQPDLVEALTPIAKVYCTEAGMEAAELGIQILGGYGYLQEYRVEQTYRDARITAIYEGANGIHERALVSRFLPGRWGDALEAFLVAEAEASEDAGCTASVALWKQVRQDLLRQPDPAPAAHDFTALSAEVLLQCLWQRMLRAADAHPDPERIRHVAKTAVATGRARCEYHAAMVGLAG</sequence>
<evidence type="ECO:0000313" key="11">
    <source>
        <dbReference type="Proteomes" id="UP000199382"/>
    </source>
</evidence>
<evidence type="ECO:0000259" key="6">
    <source>
        <dbReference type="Pfam" id="PF00441"/>
    </source>
</evidence>
<dbReference type="PANTHER" id="PTHR42803:SF1">
    <property type="entry name" value="BROAD-SPECIFICITY LINEAR ACYL-COA DEHYDROGENASE FADE5"/>
    <property type="match status" value="1"/>
</dbReference>
<dbReference type="GO" id="GO:0050660">
    <property type="term" value="F:flavin adenine dinucleotide binding"/>
    <property type="evidence" value="ECO:0007669"/>
    <property type="project" value="InterPro"/>
</dbReference>
<evidence type="ECO:0000256" key="4">
    <source>
        <dbReference type="ARBA" id="ARBA00022827"/>
    </source>
</evidence>
<keyword evidence="11" id="KW-1185">Reference proteome</keyword>
<dbReference type="EMBL" id="FNEK01000013">
    <property type="protein sequence ID" value="SDJ17437.1"/>
    <property type="molecule type" value="Genomic_DNA"/>
</dbReference>
<evidence type="ECO:0008006" key="12">
    <source>
        <dbReference type="Google" id="ProtNLM"/>
    </source>
</evidence>
<accession>A0A1G8RKB5</accession>
<dbReference type="InterPro" id="IPR009075">
    <property type="entry name" value="AcylCo_DH/oxidase_C"/>
</dbReference>
<evidence type="ECO:0000259" key="8">
    <source>
        <dbReference type="Pfam" id="PF02771"/>
    </source>
</evidence>
<dbReference type="Pfam" id="PF02771">
    <property type="entry name" value="Acyl-CoA_dh_N"/>
    <property type="match status" value="1"/>
</dbReference>
<dbReference type="InterPro" id="IPR006091">
    <property type="entry name" value="Acyl-CoA_Oxase/DH_mid-dom"/>
</dbReference>
<evidence type="ECO:0000256" key="1">
    <source>
        <dbReference type="ARBA" id="ARBA00001974"/>
    </source>
</evidence>
<reference evidence="10 11" key="1">
    <citation type="submission" date="2016-10" db="EMBL/GenBank/DDBJ databases">
        <authorList>
            <person name="de Groot N.N."/>
        </authorList>
    </citation>
    <scope>NUCLEOTIDE SEQUENCE [LARGE SCALE GENOMIC DNA]</scope>
    <source>
        <strain evidence="10 11">DSM 25294</strain>
    </source>
</reference>
<dbReference type="SUPFAM" id="SSF56645">
    <property type="entry name" value="Acyl-CoA dehydrogenase NM domain-like"/>
    <property type="match status" value="1"/>
</dbReference>
<feature type="domain" description="Acyl-CoA oxidase/dehydrogenase middle" evidence="7">
    <location>
        <begin position="156"/>
        <end position="256"/>
    </location>
</feature>
<dbReference type="Gene3D" id="1.10.540.10">
    <property type="entry name" value="Acyl-CoA dehydrogenase/oxidase, N-terminal domain"/>
    <property type="match status" value="1"/>
</dbReference>
<dbReference type="GO" id="GO:0016627">
    <property type="term" value="F:oxidoreductase activity, acting on the CH-CH group of donors"/>
    <property type="evidence" value="ECO:0007669"/>
    <property type="project" value="InterPro"/>
</dbReference>
<name>A0A1G8RKB5_9RHOB</name>
<dbReference type="Proteomes" id="UP000199382">
    <property type="component" value="Unassembled WGS sequence"/>
</dbReference>
<dbReference type="STRING" id="571298.SAMN04488026_101342"/>
<protein>
    <recommendedName>
        <fullName evidence="12">Acyl-CoA dehydrogenase</fullName>
    </recommendedName>
</protein>
<feature type="domain" description="Transcriptional regulator TetR C-terminal Proteobacteria type" evidence="9">
    <location>
        <begin position="454"/>
        <end position="515"/>
    </location>
</feature>
<comment type="similarity">
    <text evidence="2 5">Belongs to the acyl-CoA dehydrogenase family.</text>
</comment>
<dbReference type="Gene3D" id="2.40.110.10">
    <property type="entry name" value="Butyryl-CoA Dehydrogenase, subunit A, domain 2"/>
    <property type="match status" value="1"/>
</dbReference>
<feature type="domain" description="Acyl-CoA dehydrogenase/oxidase N-terminal" evidence="8">
    <location>
        <begin position="33"/>
        <end position="151"/>
    </location>
</feature>
<proteinExistence type="inferred from homology"/>
<dbReference type="InterPro" id="IPR009100">
    <property type="entry name" value="AcylCoA_DH/oxidase_NM_dom_sf"/>
</dbReference>
<dbReference type="InterPro" id="IPR039536">
    <property type="entry name" value="TetR_C_Proteobacteria"/>
</dbReference>